<proteinExistence type="predicted"/>
<dbReference type="Proteomes" id="UP001437256">
    <property type="component" value="Unassembled WGS sequence"/>
</dbReference>
<protein>
    <recommendedName>
        <fullName evidence="3">F-box domain-containing protein</fullName>
    </recommendedName>
</protein>
<accession>A0ABR2ZTN6</accession>
<name>A0ABR2ZTN6_9AGAR</name>
<evidence type="ECO:0008006" key="3">
    <source>
        <dbReference type="Google" id="ProtNLM"/>
    </source>
</evidence>
<evidence type="ECO:0000313" key="2">
    <source>
        <dbReference type="Proteomes" id="UP001437256"/>
    </source>
</evidence>
<sequence>GLHGPNESLLDLIRHWIRFSKNYPKLSVRLAYNPPRGLTRHSYLDPTPAHIIPLLIPHASRWHDMDFSVPCACIEPLFYSTPHPLDRLRALKLDVKEGSWVFNHSWDVMDLGINWKQITHLHLNLDDAHILTLDSCLAVLRQTETLISCTLNIRCVSSATDVDDPTTKIELPTLSRLHLVVQGDRRSHLQPEPESIFVSFLDKISAAALNSLQIEWLLPVDSTEIRAPHHDAFISFLRRVASTLKTFQLSYLPLSPPQLVEWLLAIPRVENLELRYPLGGELIDPITEFFLEGLIFGVRDESRAHHIVLPRLKCLRLEGQGGTRYEYPRLVVALLKQRSRTTMTEFSLYTGIKYKELEDGPVVDEWKSRGVEVAFRSLVVR</sequence>
<gene>
    <name evidence="1" type="ORF">AAF712_008295</name>
</gene>
<dbReference type="EMBL" id="JBBXMP010000057">
    <property type="protein sequence ID" value="KAL0064748.1"/>
    <property type="molecule type" value="Genomic_DNA"/>
</dbReference>
<comment type="caution">
    <text evidence="1">The sequence shown here is derived from an EMBL/GenBank/DDBJ whole genome shotgun (WGS) entry which is preliminary data.</text>
</comment>
<organism evidence="1 2">
    <name type="scientific">Marasmius tenuissimus</name>
    <dbReference type="NCBI Taxonomy" id="585030"/>
    <lineage>
        <taxon>Eukaryota</taxon>
        <taxon>Fungi</taxon>
        <taxon>Dikarya</taxon>
        <taxon>Basidiomycota</taxon>
        <taxon>Agaricomycotina</taxon>
        <taxon>Agaricomycetes</taxon>
        <taxon>Agaricomycetidae</taxon>
        <taxon>Agaricales</taxon>
        <taxon>Marasmiineae</taxon>
        <taxon>Marasmiaceae</taxon>
        <taxon>Marasmius</taxon>
    </lineage>
</organism>
<keyword evidence="2" id="KW-1185">Reference proteome</keyword>
<reference evidence="1 2" key="1">
    <citation type="submission" date="2024-05" db="EMBL/GenBank/DDBJ databases">
        <title>A draft genome resource for the thread blight pathogen Marasmius tenuissimus strain MS-2.</title>
        <authorList>
            <person name="Yulfo-Soto G.E."/>
            <person name="Baruah I.K."/>
            <person name="Amoako-Attah I."/>
            <person name="Bukari Y."/>
            <person name="Meinhardt L.W."/>
            <person name="Bailey B.A."/>
            <person name="Cohen S.P."/>
        </authorList>
    </citation>
    <scope>NUCLEOTIDE SEQUENCE [LARGE SCALE GENOMIC DNA]</scope>
    <source>
        <strain evidence="1 2">MS-2</strain>
    </source>
</reference>
<evidence type="ECO:0000313" key="1">
    <source>
        <dbReference type="EMBL" id="KAL0064748.1"/>
    </source>
</evidence>
<feature type="non-terminal residue" evidence="1">
    <location>
        <position position="1"/>
    </location>
</feature>